<reference evidence="2 3" key="1">
    <citation type="submission" date="2022-03" db="EMBL/GenBank/DDBJ databases">
        <title>Novel taxa within the pig intestine.</title>
        <authorList>
            <person name="Wylensek D."/>
            <person name="Bishof K."/>
            <person name="Afrizal A."/>
            <person name="Clavel T."/>
        </authorList>
    </citation>
    <scope>NUCLEOTIDE SEQUENCE [LARGE SCALE GENOMIC DNA]</scope>
    <source>
        <strain evidence="2 3">CLA-KB-P133</strain>
    </source>
</reference>
<dbReference type="RefSeq" id="WP_108776051.1">
    <property type="nucleotide sequence ID" value="NZ_JALBUR010000001.1"/>
</dbReference>
<dbReference type="InterPro" id="IPR003832">
    <property type="entry name" value="DUF212"/>
</dbReference>
<accession>A0AB35U1N3</accession>
<protein>
    <submittedName>
        <fullName evidence="2">Divergent PAP2 family protein</fullName>
    </submittedName>
</protein>
<feature type="transmembrane region" description="Helical" evidence="1">
    <location>
        <begin position="72"/>
        <end position="90"/>
    </location>
</feature>
<dbReference type="Pfam" id="PF02681">
    <property type="entry name" value="DUF212"/>
    <property type="match status" value="1"/>
</dbReference>
<evidence type="ECO:0000256" key="1">
    <source>
        <dbReference type="SAM" id="Phobius"/>
    </source>
</evidence>
<evidence type="ECO:0000313" key="3">
    <source>
        <dbReference type="Proteomes" id="UP001286174"/>
    </source>
</evidence>
<feature type="transmembrane region" description="Helical" evidence="1">
    <location>
        <begin position="12"/>
        <end position="34"/>
    </location>
</feature>
<name>A0AB35U1N3_9FIRM</name>
<dbReference type="EMBL" id="JALBUR010000001">
    <property type="protein sequence ID" value="MDX8418481.1"/>
    <property type="molecule type" value="Genomic_DNA"/>
</dbReference>
<dbReference type="AlphaFoldDB" id="A0AB35U1N3"/>
<sequence length="158" mass="17745">MYKPYGVTALYPFWSAIVAALLAQLLKPLFYWLIHHEWRWGLCKDSGGFPSSHSALVSALALAVGIREHFSSTIFAVTLSFACIVVYDAANVRYYSGQNIRITQQLVKDVQDNLHVRFIDPIYQTKVKEVLGHKWVECFGGVLLGCLTALIFHLVAIS</sequence>
<keyword evidence="3" id="KW-1185">Reference proteome</keyword>
<dbReference type="PANTHER" id="PTHR31446:SF29">
    <property type="entry name" value="ACID PHOSPHATASE_VANADIUM-DEPENDENT HALOPEROXIDASE-RELATED PROTEIN"/>
    <property type="match status" value="1"/>
</dbReference>
<dbReference type="PANTHER" id="PTHR31446">
    <property type="entry name" value="ACID PHOSPHATASE/VANADIUM-DEPENDENT HALOPEROXIDASE-RELATED PROTEIN"/>
    <property type="match status" value="1"/>
</dbReference>
<dbReference type="Proteomes" id="UP001286174">
    <property type="component" value="Unassembled WGS sequence"/>
</dbReference>
<proteinExistence type="predicted"/>
<evidence type="ECO:0000313" key="2">
    <source>
        <dbReference type="EMBL" id="MDX8418481.1"/>
    </source>
</evidence>
<keyword evidence="1" id="KW-1133">Transmembrane helix</keyword>
<feature type="transmembrane region" description="Helical" evidence="1">
    <location>
        <begin position="135"/>
        <end position="157"/>
    </location>
</feature>
<keyword evidence="1" id="KW-0472">Membrane</keyword>
<keyword evidence="1" id="KW-0812">Transmembrane</keyword>
<gene>
    <name evidence="2" type="ORF">MOZ60_00050</name>
</gene>
<comment type="caution">
    <text evidence="2">The sequence shown here is derived from an EMBL/GenBank/DDBJ whole genome shotgun (WGS) entry which is preliminary data.</text>
</comment>
<organism evidence="2 3">
    <name type="scientific">Grylomicrobium aquisgranensis</name>
    <dbReference type="NCBI Taxonomy" id="2926318"/>
    <lineage>
        <taxon>Bacteria</taxon>
        <taxon>Bacillati</taxon>
        <taxon>Bacillota</taxon>
        <taxon>Erysipelotrichia</taxon>
        <taxon>Erysipelotrichales</taxon>
        <taxon>Erysipelotrichaceae</taxon>
        <taxon>Grylomicrobium</taxon>
    </lineage>
</organism>